<protein>
    <submittedName>
        <fullName evidence="3">PH domain-containing protein</fullName>
    </submittedName>
</protein>
<feature type="transmembrane region" description="Helical" evidence="1">
    <location>
        <begin position="370"/>
        <end position="388"/>
    </location>
</feature>
<sequence>MTEPLEDTPRRTDPRTFAVRAVAMLSQLVLPLVVGGFTILDKGDFGDALLYFLPLVVLAVGANIFFAYLRWARFTYTVGADDIRVESGVLSREARSVPYERIQDVSIEQKFVPRLFGLVEVKFETGAGGGDDLKLAYLPEVEGERLRELVRSRRDGSSLPEQNIDTDIAPEPDARLLYEMGPGRVFTFGLFEFSLAVVAVVAGAAQQLDFLLPFEVWDWRSWREQIAGPGQWLAGLGVLAQLVGGVIAVGSLIFIGVATGVVRTVLREWGFRLERTDKGLRRRRGLLTRTDLVMPVHRVQALRLSTGLVRRWFGWHSLKLVSLASDSGSANHEAVPFARLKEISPVVAETGFELPDSEIEWHRSSRRYRIDGFLMGFFLMIAIAAALFVSGNSYLAFLPIIAGGGWFALHEYMRWRWDRHALGQRQLYTRHGWFAPSMAIASREKLQSVEIVRNPLARVRGYADIRFGLAGGHLRMRGIALADAMRIRDAVLSSMGEQDFSEVVEAGSQSA</sequence>
<dbReference type="EMBL" id="CP098494">
    <property type="protein sequence ID" value="USA61220.1"/>
    <property type="molecule type" value="Genomic_DNA"/>
</dbReference>
<keyword evidence="4" id="KW-1185">Reference proteome</keyword>
<dbReference type="InterPro" id="IPR014529">
    <property type="entry name" value="UCP026631"/>
</dbReference>
<evidence type="ECO:0000256" key="1">
    <source>
        <dbReference type="SAM" id="Phobius"/>
    </source>
</evidence>
<accession>A0ABY4UAZ5</accession>
<organism evidence="3 4">
    <name type="scientific">Qipengyuania citrea</name>
    <dbReference type="NCBI Taxonomy" id="225971"/>
    <lineage>
        <taxon>Bacteria</taxon>
        <taxon>Pseudomonadati</taxon>
        <taxon>Pseudomonadota</taxon>
        <taxon>Alphaproteobacteria</taxon>
        <taxon>Sphingomonadales</taxon>
        <taxon>Erythrobacteraceae</taxon>
        <taxon>Qipengyuania</taxon>
    </lineage>
</organism>
<feature type="transmembrane region" description="Helical" evidence="1">
    <location>
        <begin position="185"/>
        <end position="205"/>
    </location>
</feature>
<dbReference type="RefSeq" id="WP_301641944.1">
    <property type="nucleotide sequence ID" value="NZ_CP098494.1"/>
</dbReference>
<dbReference type="PIRSF" id="PIRSF026631">
    <property type="entry name" value="UCP026631"/>
    <property type="match status" value="1"/>
</dbReference>
<feature type="domain" description="YdbS-like PH" evidence="2">
    <location>
        <begin position="71"/>
        <end position="149"/>
    </location>
</feature>
<keyword evidence="1" id="KW-0472">Membrane</keyword>
<dbReference type="Proteomes" id="UP001056619">
    <property type="component" value="Chromosome"/>
</dbReference>
<evidence type="ECO:0000313" key="4">
    <source>
        <dbReference type="Proteomes" id="UP001056619"/>
    </source>
</evidence>
<feature type="domain" description="YdbS-like PH" evidence="2">
    <location>
        <begin position="415"/>
        <end position="489"/>
    </location>
</feature>
<reference evidence="3 4" key="1">
    <citation type="submission" date="2022-06" db="EMBL/GenBank/DDBJ databases">
        <authorList>
            <person name="Liu G."/>
        </authorList>
    </citation>
    <scope>NUCLEOTIDE SEQUENCE [LARGE SCALE GENOMIC DNA]</scope>
    <source>
        <strain evidence="3 4">E4</strain>
    </source>
</reference>
<feature type="domain" description="YdbS-like PH" evidence="2">
    <location>
        <begin position="271"/>
        <end position="333"/>
    </location>
</feature>
<gene>
    <name evidence="3" type="ORF">NCF85_14295</name>
</gene>
<dbReference type="Pfam" id="PF03703">
    <property type="entry name" value="bPH_2"/>
    <property type="match status" value="3"/>
</dbReference>
<feature type="transmembrane region" description="Helical" evidence="1">
    <location>
        <begin position="17"/>
        <end position="37"/>
    </location>
</feature>
<feature type="transmembrane region" description="Helical" evidence="1">
    <location>
        <begin position="242"/>
        <end position="266"/>
    </location>
</feature>
<feature type="transmembrane region" description="Helical" evidence="1">
    <location>
        <begin position="394"/>
        <end position="412"/>
    </location>
</feature>
<keyword evidence="1" id="KW-0812">Transmembrane</keyword>
<proteinExistence type="predicted"/>
<dbReference type="PANTHER" id="PTHR34473">
    <property type="entry name" value="UPF0699 TRANSMEMBRANE PROTEIN YDBS"/>
    <property type="match status" value="1"/>
</dbReference>
<dbReference type="PANTHER" id="PTHR34473:SF2">
    <property type="entry name" value="UPF0699 TRANSMEMBRANE PROTEIN YDBT"/>
    <property type="match status" value="1"/>
</dbReference>
<evidence type="ECO:0000259" key="2">
    <source>
        <dbReference type="Pfam" id="PF03703"/>
    </source>
</evidence>
<evidence type="ECO:0000313" key="3">
    <source>
        <dbReference type="EMBL" id="USA61220.1"/>
    </source>
</evidence>
<dbReference type="InterPro" id="IPR005182">
    <property type="entry name" value="YdbS-like_PH"/>
</dbReference>
<name>A0ABY4UAZ5_9SPHN</name>
<feature type="transmembrane region" description="Helical" evidence="1">
    <location>
        <begin position="49"/>
        <end position="69"/>
    </location>
</feature>
<keyword evidence="1" id="KW-1133">Transmembrane helix</keyword>